<feature type="compositionally biased region" description="Basic and acidic residues" evidence="1">
    <location>
        <begin position="136"/>
        <end position="178"/>
    </location>
</feature>
<keyword evidence="3" id="KW-1185">Reference proteome</keyword>
<keyword evidence="2" id="KW-0131">Cell cycle</keyword>
<feature type="region of interest" description="Disordered" evidence="1">
    <location>
        <begin position="50"/>
        <end position="262"/>
    </location>
</feature>
<evidence type="ECO:0000256" key="1">
    <source>
        <dbReference type="SAM" id="MobiDB-lite"/>
    </source>
</evidence>
<proteinExistence type="predicted"/>
<keyword evidence="2" id="KW-0132">Cell division</keyword>
<reference evidence="2 3" key="1">
    <citation type="submission" date="2016-10" db="EMBL/GenBank/DDBJ databases">
        <authorList>
            <person name="Varghese N."/>
            <person name="Submissions S."/>
        </authorList>
    </citation>
    <scope>NUCLEOTIDE SEQUENCE [LARGE SCALE GENOMIC DNA]</scope>
    <source>
        <strain evidence="2 3">DSM 18839</strain>
    </source>
</reference>
<dbReference type="RefSeq" id="WP_093148217.1">
    <property type="nucleotide sequence ID" value="NZ_FNBW01000002.1"/>
</dbReference>
<evidence type="ECO:0000313" key="3">
    <source>
        <dbReference type="Proteomes" id="UP000198615"/>
    </source>
</evidence>
<dbReference type="AlphaFoldDB" id="A0A8G2BH89"/>
<feature type="compositionally biased region" description="Pro residues" evidence="1">
    <location>
        <begin position="75"/>
        <end position="95"/>
    </location>
</feature>
<dbReference type="SUPFAM" id="SSF74653">
    <property type="entry name" value="TolA/TonB C-terminal domain"/>
    <property type="match status" value="1"/>
</dbReference>
<feature type="compositionally biased region" description="Basic and acidic residues" evidence="1">
    <location>
        <begin position="191"/>
        <end position="217"/>
    </location>
</feature>
<evidence type="ECO:0000313" key="2">
    <source>
        <dbReference type="EMBL" id="SDF24210.1"/>
    </source>
</evidence>
<feature type="compositionally biased region" description="Polar residues" evidence="1">
    <location>
        <begin position="249"/>
        <end position="262"/>
    </location>
</feature>
<dbReference type="Gene3D" id="3.30.1150.10">
    <property type="match status" value="1"/>
</dbReference>
<dbReference type="OrthoDB" id="7161229at2"/>
<protein>
    <submittedName>
        <fullName evidence="2">Cell division and transport-associated protein TolA</fullName>
    </submittedName>
</protein>
<name>A0A8G2BH89_9PROT</name>
<dbReference type="GO" id="GO:0051301">
    <property type="term" value="P:cell division"/>
    <property type="evidence" value="ECO:0007669"/>
    <property type="project" value="UniProtKB-KW"/>
</dbReference>
<accession>A0A8G2BH89</accession>
<comment type="caution">
    <text evidence="2">The sequence shown here is derived from an EMBL/GenBank/DDBJ whole genome shotgun (WGS) entry which is preliminary data.</text>
</comment>
<organism evidence="2 3">
    <name type="scientific">Thalassobaculum litoreum DSM 18839</name>
    <dbReference type="NCBI Taxonomy" id="1123362"/>
    <lineage>
        <taxon>Bacteria</taxon>
        <taxon>Pseudomonadati</taxon>
        <taxon>Pseudomonadota</taxon>
        <taxon>Alphaproteobacteria</taxon>
        <taxon>Rhodospirillales</taxon>
        <taxon>Thalassobaculaceae</taxon>
        <taxon>Thalassobaculum</taxon>
    </lineage>
</organism>
<dbReference type="Proteomes" id="UP000198615">
    <property type="component" value="Unassembled WGS sequence"/>
</dbReference>
<dbReference type="EMBL" id="FNBW01000002">
    <property type="protein sequence ID" value="SDF24210.1"/>
    <property type="molecule type" value="Genomic_DNA"/>
</dbReference>
<gene>
    <name evidence="2" type="ORF">SAMN05660686_00706</name>
</gene>
<sequence>MNVALIFSILLHAGVLALAVFGLPKLAREELIENRLVVVDVVTVAEVTNAPPPVEKTTPDKTPPPPPDSASQPDRTPPPPPPPAAKPTPPPPPAPKETAKPAPAPAPTQAAKAAPPPEPAPAVKAEPVPVPSTKPEPPKPEPEKPEPIPVEKPEPDVPKPEVPKPEQPEVAKVERVEDQAPAPVPVTRPTPPERPKQVAEKEAPKTPEKEEPEKKADNFLNVLKTVQNLKKDAPKPAAESPPSPDSKTTARNSSFDPNQKLSVSEMDAIRQQISSCWLVPAGAKNAANLVVEIEVTMNPDRTVRSSKVVDTSRMQNDPFYRSAAESALRALKSPNCSPLQLPPEKYDTWKNFTITFDPKDMLS</sequence>